<comment type="caution">
    <text evidence="2">The sequence shown here is derived from an EMBL/GenBank/DDBJ whole genome shotgun (WGS) entry which is preliminary data.</text>
</comment>
<dbReference type="AlphaFoldDB" id="A0A9J6D9B0"/>
<reference evidence="2" key="2">
    <citation type="submission" date="2021-09" db="EMBL/GenBank/DDBJ databases">
        <authorList>
            <person name="Jia N."/>
            <person name="Wang J."/>
            <person name="Shi W."/>
            <person name="Du L."/>
            <person name="Sun Y."/>
            <person name="Zhan W."/>
            <person name="Jiang J."/>
            <person name="Wang Q."/>
            <person name="Zhang B."/>
            <person name="Ji P."/>
            <person name="Sakyi L.B."/>
            <person name="Cui X."/>
            <person name="Yuan T."/>
            <person name="Jiang B."/>
            <person name="Yang W."/>
            <person name="Lam T.T.-Y."/>
            <person name="Chang Q."/>
            <person name="Ding S."/>
            <person name="Wang X."/>
            <person name="Zhu J."/>
            <person name="Ruan X."/>
            <person name="Zhao L."/>
            <person name="Wei J."/>
            <person name="Que T."/>
            <person name="Du C."/>
            <person name="Cheng J."/>
            <person name="Dai P."/>
            <person name="Han X."/>
            <person name="Huang E."/>
            <person name="Gao Y."/>
            <person name="Liu J."/>
            <person name="Shao H."/>
            <person name="Ye R."/>
            <person name="Li L."/>
            <person name="Wei W."/>
            <person name="Wang X."/>
            <person name="Wang C."/>
            <person name="Huo Q."/>
            <person name="Li W."/>
            <person name="Guo W."/>
            <person name="Chen H."/>
            <person name="Chen S."/>
            <person name="Zhou L."/>
            <person name="Zhou L."/>
            <person name="Ni X."/>
            <person name="Tian J."/>
            <person name="Zhou Y."/>
            <person name="Sheng Y."/>
            <person name="Liu T."/>
            <person name="Pan Y."/>
            <person name="Xia L."/>
            <person name="Li J."/>
            <person name="Zhao F."/>
            <person name="Cao W."/>
        </authorList>
    </citation>
    <scope>NUCLEOTIDE SEQUENCE</scope>
    <source>
        <strain evidence="2">Rmic-2018</strain>
        <tissue evidence="2">Larvae</tissue>
    </source>
</reference>
<gene>
    <name evidence="2" type="ORF">HPB51_008891</name>
</gene>
<evidence type="ECO:0000256" key="1">
    <source>
        <dbReference type="SAM" id="MobiDB-lite"/>
    </source>
</evidence>
<dbReference type="EMBL" id="JABSTU010000010">
    <property type="protein sequence ID" value="KAH8018562.1"/>
    <property type="molecule type" value="Genomic_DNA"/>
</dbReference>
<dbReference type="VEuPathDB" id="VectorBase:LOC119175887"/>
<dbReference type="Proteomes" id="UP000821866">
    <property type="component" value="Chromosome 8"/>
</dbReference>
<feature type="compositionally biased region" description="Low complexity" evidence="1">
    <location>
        <begin position="263"/>
        <end position="274"/>
    </location>
</feature>
<evidence type="ECO:0000313" key="3">
    <source>
        <dbReference type="Proteomes" id="UP000821866"/>
    </source>
</evidence>
<accession>A0A9J6D9B0</accession>
<sequence>MYSAGKRAGLAGVAELPRAESAAEQVSAVNSTVHGVAASVEFIIGRGGKTGTLDARAVGLRAFLIIDQWARKGGLYHLYDQLLLAEKWCGLAVMRDASRKVMSQVPRCRCWEKHGVCCRKNRARRLADHRKGEGYTRSSFNCTTNMSTEAGQQIPGRRALMPGWMKSHMDRLNTVANLDDMCSSPPETESGFLRDMPLSRITTPPASQTPTGAPTIRVSGVGKCDPPRLASENAVRHQVLSHHGSTLQSLGRDGGSGSESAHTTPSVTPQSSPSLVRRVVAADLTAVGGPMVDGSRLKPKKKPPARFAVTNFDLNAVSPTSCPSAEQGAEIPFAVCRSITGSLEHEAGKLLLQSQNSKVVVLVFLYYRQY</sequence>
<protein>
    <submittedName>
        <fullName evidence="2">Uncharacterized protein</fullName>
    </submittedName>
</protein>
<feature type="region of interest" description="Disordered" evidence="1">
    <location>
        <begin position="238"/>
        <end position="274"/>
    </location>
</feature>
<reference evidence="2" key="1">
    <citation type="journal article" date="2020" name="Cell">
        <title>Large-Scale Comparative Analyses of Tick Genomes Elucidate Their Genetic Diversity and Vector Capacities.</title>
        <authorList>
            <consortium name="Tick Genome and Microbiome Consortium (TIGMIC)"/>
            <person name="Jia N."/>
            <person name="Wang J."/>
            <person name="Shi W."/>
            <person name="Du L."/>
            <person name="Sun Y."/>
            <person name="Zhan W."/>
            <person name="Jiang J.F."/>
            <person name="Wang Q."/>
            <person name="Zhang B."/>
            <person name="Ji P."/>
            <person name="Bell-Sakyi L."/>
            <person name="Cui X.M."/>
            <person name="Yuan T.T."/>
            <person name="Jiang B.G."/>
            <person name="Yang W.F."/>
            <person name="Lam T.T."/>
            <person name="Chang Q.C."/>
            <person name="Ding S.J."/>
            <person name="Wang X.J."/>
            <person name="Zhu J.G."/>
            <person name="Ruan X.D."/>
            <person name="Zhao L."/>
            <person name="Wei J.T."/>
            <person name="Ye R.Z."/>
            <person name="Que T.C."/>
            <person name="Du C.H."/>
            <person name="Zhou Y.H."/>
            <person name="Cheng J.X."/>
            <person name="Dai P.F."/>
            <person name="Guo W.B."/>
            <person name="Han X.H."/>
            <person name="Huang E.J."/>
            <person name="Li L.F."/>
            <person name="Wei W."/>
            <person name="Gao Y.C."/>
            <person name="Liu J.Z."/>
            <person name="Shao H.Z."/>
            <person name="Wang X."/>
            <person name="Wang C.C."/>
            <person name="Yang T.C."/>
            <person name="Huo Q.B."/>
            <person name="Li W."/>
            <person name="Chen H.Y."/>
            <person name="Chen S.E."/>
            <person name="Zhou L.G."/>
            <person name="Ni X.B."/>
            <person name="Tian J.H."/>
            <person name="Sheng Y."/>
            <person name="Liu T."/>
            <person name="Pan Y.S."/>
            <person name="Xia L.Y."/>
            <person name="Li J."/>
            <person name="Zhao F."/>
            <person name="Cao W.C."/>
        </authorList>
    </citation>
    <scope>NUCLEOTIDE SEQUENCE</scope>
    <source>
        <strain evidence="2">Rmic-2018</strain>
    </source>
</reference>
<name>A0A9J6D9B0_RHIMP</name>
<keyword evidence="3" id="KW-1185">Reference proteome</keyword>
<organism evidence="2 3">
    <name type="scientific">Rhipicephalus microplus</name>
    <name type="common">Cattle tick</name>
    <name type="synonym">Boophilus microplus</name>
    <dbReference type="NCBI Taxonomy" id="6941"/>
    <lineage>
        <taxon>Eukaryota</taxon>
        <taxon>Metazoa</taxon>
        <taxon>Ecdysozoa</taxon>
        <taxon>Arthropoda</taxon>
        <taxon>Chelicerata</taxon>
        <taxon>Arachnida</taxon>
        <taxon>Acari</taxon>
        <taxon>Parasitiformes</taxon>
        <taxon>Ixodida</taxon>
        <taxon>Ixodoidea</taxon>
        <taxon>Ixodidae</taxon>
        <taxon>Rhipicephalinae</taxon>
        <taxon>Rhipicephalus</taxon>
        <taxon>Boophilus</taxon>
    </lineage>
</organism>
<proteinExistence type="predicted"/>
<evidence type="ECO:0000313" key="2">
    <source>
        <dbReference type="EMBL" id="KAH8018562.1"/>
    </source>
</evidence>